<accession>A0ABM0JWG4</accession>
<keyword evidence="6" id="KW-0863">Zinc-finger</keyword>
<evidence type="ECO:0000313" key="13">
    <source>
        <dbReference type="Proteomes" id="UP000694888"/>
    </source>
</evidence>
<keyword evidence="9" id="KW-0234">DNA repair</keyword>
<evidence type="ECO:0000313" key="14">
    <source>
        <dbReference type="RefSeq" id="XP_005103141.1"/>
    </source>
</evidence>
<evidence type="ECO:0000259" key="12">
    <source>
        <dbReference type="Pfam" id="PF09740"/>
    </source>
</evidence>
<dbReference type="InterPro" id="IPR049408">
    <property type="entry name" value="UVSSA_N_a-solenoid_rpt"/>
</dbReference>
<keyword evidence="8 10" id="KW-0175">Coiled coil</keyword>
<evidence type="ECO:0000256" key="4">
    <source>
        <dbReference type="ARBA" id="ARBA00022723"/>
    </source>
</evidence>
<evidence type="ECO:0000256" key="6">
    <source>
        <dbReference type="ARBA" id="ARBA00022771"/>
    </source>
</evidence>
<feature type="compositionally biased region" description="Polar residues" evidence="11">
    <location>
        <begin position="544"/>
        <end position="554"/>
    </location>
</feature>
<evidence type="ECO:0000256" key="10">
    <source>
        <dbReference type="SAM" id="Coils"/>
    </source>
</evidence>
<feature type="compositionally biased region" description="Basic residues" evidence="11">
    <location>
        <begin position="731"/>
        <end position="745"/>
    </location>
</feature>
<reference evidence="14" key="1">
    <citation type="submission" date="2025-08" db="UniProtKB">
        <authorList>
            <consortium name="RefSeq"/>
        </authorList>
    </citation>
    <scope>IDENTIFICATION</scope>
</reference>
<feature type="region of interest" description="Disordered" evidence="11">
    <location>
        <begin position="537"/>
        <end position="565"/>
    </location>
</feature>
<comment type="similarity">
    <text evidence="2">Belongs to the UVSSA family.</text>
</comment>
<feature type="region of interest" description="Disordered" evidence="11">
    <location>
        <begin position="316"/>
        <end position="341"/>
    </location>
</feature>
<dbReference type="PANTHER" id="PTHR28670">
    <property type="entry name" value="UV-STIMULATED SCAFFOLD PROTEIN A"/>
    <property type="match status" value="1"/>
</dbReference>
<evidence type="ECO:0000256" key="1">
    <source>
        <dbReference type="ARBA" id="ARBA00004286"/>
    </source>
</evidence>
<comment type="subcellular location">
    <subcellularLocation>
        <location evidence="1">Chromosome</location>
    </subcellularLocation>
</comment>
<feature type="coiled-coil region" evidence="10">
    <location>
        <begin position="166"/>
        <end position="215"/>
    </location>
</feature>
<sequence>MAGFQVEKEIKAAVSNLEPETVKSLEKCLQELTSSGSPSLDQKIVKKFKQLCRKSDDYVRFAFLLIMRHLKKKHSEVRLSAFQVADELFNRSHAFREILVTHLQDFLALTAETEVKQPLPPPKSVAKKLKTDTLHAVQRWYDKFGQGYRKLVIGYDYLKNCKNIDFTNIQAQNLAEQQRIEEEERRKKKIMADKLRKVEQEISETKSEIDDCAKEAESCLELLLPKPDDLFFFDPDDAVTSPNLTSSKLAEPRNGTDSLAHSSHESKLSSDASLCGKYDVNSKVLSVSGEPGYPSDKGEDNDCVEKMEASMAASLCEGDDEENCADQPEGSDEEDDGYDDDEETLQAHGLSRPGMSLTVEVPAFGHVSVKETEDNMDIVRSLKDASKQINSVFLPRVTKWLEILGKNGGKHEDIKALIDLKVHLQHIKEKCVEMKLISMEKPAAKNNDSDDEEFEDVPEKEGFEPHIPQHMRHEYGLTDTPESREKPGTSQNGSSSSLPSVSRSDSSWSLKERELVSDLADPTSRAAALARLGLKNLESDPEAGTSSGSSQPINDSEEKKGPAPVVQFGDDLAHWENPDKMEAPSIVKFDSLHRFWTAKEPEHDKPSDHDIAAVRNRSFTYVGKFEPVKWKCRAPMPSGKLCERMDRVKCPFHGKIIARDEQGNPAMENRPSTSTSGQEKVAMTPATESQTADDSELPAWKDPQLQREIEAATGHDLGSARSQKLLDKAKAKGKGKGKGKGRKKSQLTNIHASKNTTRRRLENKVFNKSSLKRVCSNLDRADYKRVRDKFGSQFNYSLK</sequence>
<proteinExistence type="inferred from homology"/>
<protein>
    <submittedName>
        <fullName evidence="14">UV-stimulated scaffold protein A</fullName>
    </submittedName>
</protein>
<feature type="compositionally biased region" description="Acidic residues" evidence="11">
    <location>
        <begin position="317"/>
        <end position="341"/>
    </location>
</feature>
<dbReference type="InterPro" id="IPR008942">
    <property type="entry name" value="ENTH_VHS"/>
</dbReference>
<evidence type="ECO:0000256" key="2">
    <source>
        <dbReference type="ARBA" id="ARBA00009240"/>
    </source>
</evidence>
<dbReference type="GeneID" id="101846665"/>
<feature type="compositionally biased region" description="Basic and acidic residues" evidence="11">
    <location>
        <begin position="471"/>
        <end position="487"/>
    </location>
</feature>
<keyword evidence="3" id="KW-0158">Chromosome</keyword>
<feature type="region of interest" description="Disordered" evidence="11">
    <location>
        <begin position="242"/>
        <end position="272"/>
    </location>
</feature>
<feature type="region of interest" description="Disordered" evidence="11">
    <location>
        <begin position="712"/>
        <end position="761"/>
    </location>
</feature>
<evidence type="ECO:0000256" key="5">
    <source>
        <dbReference type="ARBA" id="ARBA00022763"/>
    </source>
</evidence>
<name>A0ABM0JWG4_APLCA</name>
<evidence type="ECO:0000256" key="8">
    <source>
        <dbReference type="ARBA" id="ARBA00023054"/>
    </source>
</evidence>
<dbReference type="Proteomes" id="UP000694888">
    <property type="component" value="Unplaced"/>
</dbReference>
<keyword evidence="5" id="KW-0227">DNA damage</keyword>
<evidence type="ECO:0000256" key="7">
    <source>
        <dbReference type="ARBA" id="ARBA00022833"/>
    </source>
</evidence>
<evidence type="ECO:0000256" key="11">
    <source>
        <dbReference type="SAM" id="MobiDB-lite"/>
    </source>
</evidence>
<dbReference type="Gene3D" id="1.25.40.90">
    <property type="match status" value="1"/>
</dbReference>
<dbReference type="Pfam" id="PF09740">
    <property type="entry name" value="DUF2043"/>
    <property type="match status" value="1"/>
</dbReference>
<keyword evidence="13" id="KW-1185">Reference proteome</keyword>
<gene>
    <name evidence="14" type="primary">LOC101846665</name>
</gene>
<organism evidence="13 14">
    <name type="scientific">Aplysia californica</name>
    <name type="common">California sea hare</name>
    <dbReference type="NCBI Taxonomy" id="6500"/>
    <lineage>
        <taxon>Eukaryota</taxon>
        <taxon>Metazoa</taxon>
        <taxon>Spiralia</taxon>
        <taxon>Lophotrochozoa</taxon>
        <taxon>Mollusca</taxon>
        <taxon>Gastropoda</taxon>
        <taxon>Heterobranchia</taxon>
        <taxon>Euthyneura</taxon>
        <taxon>Tectipleura</taxon>
        <taxon>Aplysiida</taxon>
        <taxon>Aplysioidea</taxon>
        <taxon>Aplysiidae</taxon>
        <taxon>Aplysia</taxon>
    </lineage>
</organism>
<keyword evidence="4" id="KW-0479">Metal-binding</keyword>
<dbReference type="InterPro" id="IPR049431">
    <property type="entry name" value="UVSSA_C"/>
</dbReference>
<feature type="compositionally biased region" description="Low complexity" evidence="11">
    <location>
        <begin position="490"/>
        <end position="507"/>
    </location>
</feature>
<dbReference type="Pfam" id="PF20867">
    <property type="entry name" value="UVSSA_N"/>
    <property type="match status" value="1"/>
</dbReference>
<feature type="domain" description="UV-stimulated scaffold protein A C-terminal" evidence="12">
    <location>
        <begin position="563"/>
        <end position="666"/>
    </location>
</feature>
<feature type="compositionally biased region" description="Polar residues" evidence="11">
    <location>
        <begin position="746"/>
        <end position="755"/>
    </location>
</feature>
<evidence type="ECO:0000256" key="3">
    <source>
        <dbReference type="ARBA" id="ARBA00022454"/>
    </source>
</evidence>
<dbReference type="InterPro" id="IPR018610">
    <property type="entry name" value="UVSSA"/>
</dbReference>
<dbReference type="PANTHER" id="PTHR28670:SF1">
    <property type="entry name" value="UV-STIMULATED SCAFFOLD PROTEIN A"/>
    <property type="match status" value="1"/>
</dbReference>
<dbReference type="RefSeq" id="XP_005103141.1">
    <property type="nucleotide sequence ID" value="XM_005103084.3"/>
</dbReference>
<feature type="region of interest" description="Disordered" evidence="11">
    <location>
        <begin position="442"/>
        <end position="507"/>
    </location>
</feature>
<evidence type="ECO:0000256" key="9">
    <source>
        <dbReference type="ARBA" id="ARBA00023204"/>
    </source>
</evidence>
<keyword evidence="7" id="KW-0862">Zinc</keyword>
<feature type="region of interest" description="Disordered" evidence="11">
    <location>
        <begin position="659"/>
        <end position="699"/>
    </location>
</feature>